<proteinExistence type="evidence at protein level"/>
<reference key="1">
    <citation type="journal article" date="1995" name="Biochim. Biophys. Acta">
        <authorList>
            <person name="Qian Z.Y."/>
            <person name="Jolles P."/>
            <person name="Migliore-Samour D."/>
            <person name="Fiat A.M."/>
        </authorList>
    </citation>
    <scope>PROTEIN SEQUENCE</scope>
</reference>
<keyword id="KW-0903">Direct protein sequencing</keyword>
<accession>Q9TR80</accession>
<dbReference type="InterPro" id="IPR001156">
    <property type="entry name" value="Transferrin-like_dom"/>
</dbReference>
<dbReference type="PROSITE" id="PS51408">
    <property type="entry name" value="TRANSFERRIN_LIKE_4"/>
    <property type="match status" value="1"/>
</dbReference>
<name>Q9TR80_SHEEP</name>
<dbReference type="Pfam" id="PF00405">
    <property type="entry name" value="Transferrin"/>
    <property type="match status" value="1"/>
</dbReference>
<dbReference type="Gene3D" id="3.40.190.10">
    <property type="entry name" value="Periplasmic binding protein-like II"/>
    <property type="match status" value="1"/>
</dbReference>
<dbReference type="SMR" id="Q9TR80"/>
<dbReference type="PIR" id="S52107">
    <property type="entry name" value="S52107"/>
</dbReference>
<evidence type="ECO:0000259" key="1">
    <source>
        <dbReference type="PROSITE" id="PS51408"/>
    </source>
</evidence>
<feature type="domain" description="Transferrin-like" evidence="1">
    <location>
        <begin position="6"/>
        <end position="33"/>
    </location>
</feature>
<dbReference type="AlphaFoldDB" id="Q9TR80"/>
<dbReference type="SUPFAM" id="SSF53850">
    <property type="entry name" value="Periplasmic binding protein-like II"/>
    <property type="match status" value="1"/>
</dbReference>
<protein>
    <submittedName>
        <fullName>Lactoferrin</fullName>
    </submittedName>
</protein>
<sequence>APRKNVRWCAISPPEGSKCYQWQKKMRKLGRPL</sequence>
<organism>
    <name type="scientific">Ovis aries</name>
    <name type="common">Sheep</name>
    <dbReference type="NCBI Taxonomy" id="9940"/>
    <lineage>
        <taxon>Eukaryota</taxon>
        <taxon>Metazoa</taxon>
        <taxon>Chordata</taxon>
        <taxon>Craniata</taxon>
        <taxon>Vertebrata</taxon>
        <taxon>Euteleostomi</taxon>
        <taxon>Mammalia</taxon>
        <taxon>Eutheria</taxon>
        <taxon>Laurasiatheria</taxon>
        <taxon>Artiodactyla</taxon>
        <taxon>Ruminantia</taxon>
        <taxon>Pecora</taxon>
        <taxon>Bovidae</taxon>
        <taxon>Caprinae</taxon>
        <taxon>Ovis</taxon>
    </lineage>
</organism>